<accession>A0A9D2AD77</accession>
<organism evidence="4 5">
    <name type="scientific">Candidatus Allofournierella pullicola</name>
    <dbReference type="NCBI Taxonomy" id="2838596"/>
    <lineage>
        <taxon>Bacteria</taxon>
        <taxon>Bacillati</taxon>
        <taxon>Bacillota</taxon>
        <taxon>Clostridia</taxon>
        <taxon>Eubacteriales</taxon>
        <taxon>Oscillospiraceae</taxon>
        <taxon>Allofournierella</taxon>
    </lineage>
</organism>
<dbReference type="Gene3D" id="1.10.10.60">
    <property type="entry name" value="Homeodomain-like"/>
    <property type="match status" value="1"/>
</dbReference>
<dbReference type="InterPro" id="IPR036271">
    <property type="entry name" value="Tet_transcr_reg_TetR-rel_C_sf"/>
</dbReference>
<feature type="DNA-binding region" description="H-T-H motif" evidence="2">
    <location>
        <begin position="31"/>
        <end position="50"/>
    </location>
</feature>
<evidence type="ECO:0000259" key="3">
    <source>
        <dbReference type="PROSITE" id="PS50977"/>
    </source>
</evidence>
<reference evidence="4" key="1">
    <citation type="journal article" date="2021" name="PeerJ">
        <title>Extensive microbial diversity within the chicken gut microbiome revealed by metagenomics and culture.</title>
        <authorList>
            <person name="Gilroy R."/>
            <person name="Ravi A."/>
            <person name="Getino M."/>
            <person name="Pursley I."/>
            <person name="Horton D.L."/>
            <person name="Alikhan N.F."/>
            <person name="Baker D."/>
            <person name="Gharbi K."/>
            <person name="Hall N."/>
            <person name="Watson M."/>
            <person name="Adriaenssens E.M."/>
            <person name="Foster-Nyarko E."/>
            <person name="Jarju S."/>
            <person name="Secka A."/>
            <person name="Antonio M."/>
            <person name="Oren A."/>
            <person name="Chaudhuri R.R."/>
            <person name="La Ragione R."/>
            <person name="Hildebrand F."/>
            <person name="Pallen M.J."/>
        </authorList>
    </citation>
    <scope>NUCLEOTIDE SEQUENCE</scope>
    <source>
        <strain evidence="4">2239</strain>
    </source>
</reference>
<evidence type="ECO:0000256" key="1">
    <source>
        <dbReference type="ARBA" id="ARBA00023125"/>
    </source>
</evidence>
<gene>
    <name evidence="4" type="ORF">H9865_03860</name>
</gene>
<feature type="domain" description="HTH tetR-type" evidence="3">
    <location>
        <begin position="8"/>
        <end position="68"/>
    </location>
</feature>
<dbReference type="AlphaFoldDB" id="A0A9D2AD77"/>
<dbReference type="PRINTS" id="PR00455">
    <property type="entry name" value="HTHTETR"/>
</dbReference>
<dbReference type="InterPro" id="IPR009057">
    <property type="entry name" value="Homeodomain-like_sf"/>
</dbReference>
<dbReference type="GO" id="GO:0006355">
    <property type="term" value="P:regulation of DNA-templated transcription"/>
    <property type="evidence" value="ECO:0007669"/>
    <property type="project" value="UniProtKB-ARBA"/>
</dbReference>
<proteinExistence type="predicted"/>
<name>A0A9D2AD77_9FIRM</name>
<dbReference type="Pfam" id="PF00440">
    <property type="entry name" value="TetR_N"/>
    <property type="match status" value="1"/>
</dbReference>
<dbReference type="PANTHER" id="PTHR30328:SF54">
    <property type="entry name" value="HTH-TYPE TRANSCRIPTIONAL REPRESSOR SCO4008"/>
    <property type="match status" value="1"/>
</dbReference>
<dbReference type="InterPro" id="IPR001647">
    <property type="entry name" value="HTH_TetR"/>
</dbReference>
<sequence>MTQKERQERSKEEIYRAAMEEFGTKGYDGVNMECICADHGISKGMMYHYYSGKDELFLLCAERTFRELTDYVAQGMDELEELDVTEAVKRFFLLREGFFQSRPKEKAVFESAMLRPPRHLMEQIQALRAPIRQLNREFIERLAARMPLRSGLEPEKVSGYLAAIEPFFQDILNSAQGKCPAQDLHAMLEASGKLLDMILFGVLRQAGETETD</sequence>
<dbReference type="Proteomes" id="UP000824193">
    <property type="component" value="Unassembled WGS sequence"/>
</dbReference>
<reference evidence="4" key="2">
    <citation type="submission" date="2021-04" db="EMBL/GenBank/DDBJ databases">
        <authorList>
            <person name="Gilroy R."/>
        </authorList>
    </citation>
    <scope>NUCLEOTIDE SEQUENCE</scope>
    <source>
        <strain evidence="4">2239</strain>
    </source>
</reference>
<dbReference type="PANTHER" id="PTHR30328">
    <property type="entry name" value="TRANSCRIPTIONAL REPRESSOR"/>
    <property type="match status" value="1"/>
</dbReference>
<dbReference type="GO" id="GO:0003677">
    <property type="term" value="F:DNA binding"/>
    <property type="evidence" value="ECO:0007669"/>
    <property type="project" value="UniProtKB-UniRule"/>
</dbReference>
<evidence type="ECO:0000313" key="5">
    <source>
        <dbReference type="Proteomes" id="UP000824193"/>
    </source>
</evidence>
<evidence type="ECO:0000256" key="2">
    <source>
        <dbReference type="PROSITE-ProRule" id="PRU00335"/>
    </source>
</evidence>
<dbReference type="Gene3D" id="1.10.357.10">
    <property type="entry name" value="Tetracycline Repressor, domain 2"/>
    <property type="match status" value="1"/>
</dbReference>
<comment type="caution">
    <text evidence="4">The sequence shown here is derived from an EMBL/GenBank/DDBJ whole genome shotgun (WGS) entry which is preliminary data.</text>
</comment>
<dbReference type="InterPro" id="IPR050109">
    <property type="entry name" value="HTH-type_TetR-like_transc_reg"/>
</dbReference>
<dbReference type="SUPFAM" id="SSF48498">
    <property type="entry name" value="Tetracyclin repressor-like, C-terminal domain"/>
    <property type="match status" value="1"/>
</dbReference>
<evidence type="ECO:0000313" key="4">
    <source>
        <dbReference type="EMBL" id="HIX05231.1"/>
    </source>
</evidence>
<keyword evidence="1 2" id="KW-0238">DNA-binding</keyword>
<protein>
    <submittedName>
        <fullName evidence="4">TetR/AcrR family transcriptional regulator</fullName>
    </submittedName>
</protein>
<dbReference type="SUPFAM" id="SSF46689">
    <property type="entry name" value="Homeodomain-like"/>
    <property type="match status" value="1"/>
</dbReference>
<dbReference type="EMBL" id="DXFW01000012">
    <property type="protein sequence ID" value="HIX05231.1"/>
    <property type="molecule type" value="Genomic_DNA"/>
</dbReference>
<dbReference type="PROSITE" id="PS50977">
    <property type="entry name" value="HTH_TETR_2"/>
    <property type="match status" value="1"/>
</dbReference>